<dbReference type="InterPro" id="IPR010690">
    <property type="entry name" value="YqfD"/>
</dbReference>
<protein>
    <submittedName>
        <fullName evidence="3">Similar to stage IV sporulation protein</fullName>
    </submittedName>
</protein>
<keyword evidence="1" id="KW-1133">Transmembrane helix</keyword>
<reference evidence="2" key="3">
    <citation type="submission" date="2017-03" db="EMBL/GenBank/DDBJ databases">
        <authorList>
            <person name="Dastager S.G."/>
            <person name="Neurgaonkar P.S."/>
            <person name="Dharne M.S."/>
        </authorList>
    </citation>
    <scope>NUCLEOTIDE SEQUENCE</scope>
    <source>
        <strain evidence="2">DSM 25145</strain>
    </source>
</reference>
<keyword evidence="1" id="KW-0812">Transmembrane</keyword>
<sequence>MSANFFFTGAIVVVVTGDEAPLFPGRLHAQGVVLKNLYYSRDNSVHFSLSVRDVAALRREARHFKGKIRFEKREGLPFFVQRLAHYSPLIITSACFFIFMIVLSAMIIRIDVQGADQEMKADVFAFLKKEGIREGAVTFEPLDTDRLSRQAARDIPGLTRFTIEKKGAVYYVEVAAEKKEKSPVIKSRHMKAAKSGVVRDLFVEYGVSKVRRGDFIEAGDRLISGSKKTPASGTVTAETWYKATVTLDENGLKIRSGEKRRNVFFYLNNEKYTILTAAPFSKPFQTEEKQYVFHFFSYQLPFSVRTKTDYALHQAEWSESTSEQEWRGIQSARAALMARLPREAVIEGENVLQKRVENGKVKMIIHFQVLENIAIH</sequence>
<dbReference type="EMBL" id="FTLX01000001">
    <property type="protein sequence ID" value="SIQ06374.1"/>
    <property type="molecule type" value="Genomic_DNA"/>
</dbReference>
<proteinExistence type="predicted"/>
<dbReference type="Proteomes" id="UP000215545">
    <property type="component" value="Unassembled WGS sequence"/>
</dbReference>
<gene>
    <name evidence="2" type="ORF">B1B05_02890</name>
    <name evidence="3" type="ORF">SAMN05443094_101598</name>
</gene>
<accession>A0A1N6PPT3</accession>
<dbReference type="Pfam" id="PF06898">
    <property type="entry name" value="YqfD"/>
    <property type="match status" value="1"/>
</dbReference>
<feature type="transmembrane region" description="Helical" evidence="1">
    <location>
        <begin position="86"/>
        <end position="110"/>
    </location>
</feature>
<evidence type="ECO:0000313" key="2">
    <source>
        <dbReference type="EMBL" id="OXS80443.1"/>
    </source>
</evidence>
<dbReference type="Proteomes" id="UP000186385">
    <property type="component" value="Unassembled WGS sequence"/>
</dbReference>
<dbReference type="RefSeq" id="WP_045851014.1">
    <property type="nucleotide sequence ID" value="NZ_FTLX01000001.1"/>
</dbReference>
<evidence type="ECO:0000313" key="3">
    <source>
        <dbReference type="EMBL" id="SIQ06374.1"/>
    </source>
</evidence>
<dbReference type="AlphaFoldDB" id="A0A1N6PPT3"/>
<reference evidence="3 4" key="1">
    <citation type="submission" date="2017-01" db="EMBL/GenBank/DDBJ databases">
        <authorList>
            <person name="Mah S.A."/>
            <person name="Swanson W.J."/>
            <person name="Moy G.W."/>
            <person name="Vacquier V.D."/>
        </authorList>
    </citation>
    <scope>NUCLEOTIDE SEQUENCE [LARGE SCALE GENOMIC DNA]</scope>
    <source>
        <strain evidence="3 4">NIO-1016</strain>
    </source>
</reference>
<dbReference type="STRING" id="1017273.SAMN05443094_101598"/>
<name>A0A1N6PPT3_9BACI</name>
<evidence type="ECO:0000313" key="4">
    <source>
        <dbReference type="Proteomes" id="UP000186385"/>
    </source>
</evidence>
<dbReference type="OrthoDB" id="1640349at2"/>
<keyword evidence="5" id="KW-1185">Reference proteome</keyword>
<keyword evidence="1" id="KW-0472">Membrane</keyword>
<evidence type="ECO:0000256" key="1">
    <source>
        <dbReference type="SAM" id="Phobius"/>
    </source>
</evidence>
<evidence type="ECO:0000313" key="5">
    <source>
        <dbReference type="Proteomes" id="UP000215545"/>
    </source>
</evidence>
<dbReference type="EMBL" id="MWSK01000001">
    <property type="protein sequence ID" value="OXS80443.1"/>
    <property type="molecule type" value="Genomic_DNA"/>
</dbReference>
<reference evidence="5" key="2">
    <citation type="submission" date="2017-03" db="EMBL/GenBank/DDBJ databases">
        <title>Bacillus sp. V-88(T) DSM27956, whole genome shotgun sequencing project.</title>
        <authorList>
            <person name="Dastager S.G."/>
            <person name="Neurgaonkar P.S."/>
            <person name="Dharne M.S."/>
        </authorList>
    </citation>
    <scope>NUCLEOTIDE SEQUENCE [LARGE SCALE GENOMIC DNA]</scope>
    <source>
        <strain evidence="5">DSM 25145</strain>
    </source>
</reference>
<organism evidence="3 4">
    <name type="scientific">Domibacillus enclensis</name>
    <dbReference type="NCBI Taxonomy" id="1017273"/>
    <lineage>
        <taxon>Bacteria</taxon>
        <taxon>Bacillati</taxon>
        <taxon>Bacillota</taxon>
        <taxon>Bacilli</taxon>
        <taxon>Bacillales</taxon>
        <taxon>Bacillaceae</taxon>
        <taxon>Domibacillus</taxon>
    </lineage>
</organism>